<dbReference type="AlphaFoldDB" id="A0A1B9P1K5"/>
<evidence type="ECO:0000256" key="10">
    <source>
        <dbReference type="HAMAP-Rule" id="MF_00240"/>
    </source>
</evidence>
<evidence type="ECO:0000256" key="2">
    <source>
        <dbReference type="ARBA" id="ARBA00007615"/>
    </source>
</evidence>
<protein>
    <recommendedName>
        <fullName evidence="4 10">Outer-membrane lipoprotein carrier protein</fullName>
    </recommendedName>
</protein>
<gene>
    <name evidence="10" type="primary">lolA</name>
    <name evidence="11" type="ORF">A6E04_10355</name>
</gene>
<evidence type="ECO:0000256" key="5">
    <source>
        <dbReference type="ARBA" id="ARBA00022448"/>
    </source>
</evidence>
<feature type="chain" id="PRO_5009004649" description="Outer-membrane lipoprotein carrier protein" evidence="10">
    <location>
        <begin position="18"/>
        <end position="198"/>
    </location>
</feature>
<evidence type="ECO:0000256" key="6">
    <source>
        <dbReference type="ARBA" id="ARBA00022729"/>
    </source>
</evidence>
<evidence type="ECO:0000256" key="7">
    <source>
        <dbReference type="ARBA" id="ARBA00022764"/>
    </source>
</evidence>
<proteinExistence type="inferred from homology"/>
<comment type="function">
    <text evidence="10">Participates in the translocation of lipoproteins from the inner membrane to the outer membrane. Only forms a complex with a lipoprotein if the residue after the N-terminal Cys is not an aspartate (The Asp acts as a targeting signal to indicate that the lipoprotein should stay in the inner membrane).</text>
</comment>
<dbReference type="OrthoDB" id="9787361at2"/>
<name>A0A1B9P1K5_ALILO</name>
<dbReference type="GO" id="GO:0030288">
    <property type="term" value="C:outer membrane-bounded periplasmic space"/>
    <property type="evidence" value="ECO:0007669"/>
    <property type="project" value="TreeGrafter"/>
</dbReference>
<dbReference type="HAMAP" id="MF_00240">
    <property type="entry name" value="LolA"/>
    <property type="match status" value="1"/>
</dbReference>
<dbReference type="RefSeq" id="WP_065610798.1">
    <property type="nucleotide sequence ID" value="NZ_CAWMPN010000008.1"/>
</dbReference>
<comment type="caution">
    <text evidence="11">The sequence shown here is derived from an EMBL/GenBank/DDBJ whole genome shotgun (WGS) entry which is preliminary data.</text>
</comment>
<evidence type="ECO:0000256" key="3">
    <source>
        <dbReference type="ARBA" id="ARBA00011245"/>
    </source>
</evidence>
<dbReference type="CDD" id="cd16325">
    <property type="entry name" value="LolA"/>
    <property type="match status" value="1"/>
</dbReference>
<comment type="similarity">
    <text evidence="2 10">Belongs to the LolA family.</text>
</comment>
<accession>A0A1B9P1K5</accession>
<evidence type="ECO:0000313" key="12">
    <source>
        <dbReference type="Proteomes" id="UP000093523"/>
    </source>
</evidence>
<evidence type="ECO:0000256" key="4">
    <source>
        <dbReference type="ARBA" id="ARBA00014035"/>
    </source>
</evidence>
<dbReference type="SUPFAM" id="SSF89392">
    <property type="entry name" value="Prokaryotic lipoproteins and lipoprotein localization factors"/>
    <property type="match status" value="1"/>
</dbReference>
<dbReference type="EMBL" id="MAJU01000008">
    <property type="protein sequence ID" value="OCH22236.1"/>
    <property type="molecule type" value="Genomic_DNA"/>
</dbReference>
<sequence length="198" mass="22187" precursor="true">MKKILLSLCFLSSVAFASPQGELTDRLNQNKGFEASFTQKVLSPEGDVLMQGEGDVKILRPNLFRWHTQTPDENLLVTDGKTLWYYNPFVEQVTLMGLDQATTQTPFVLLTRNKASDWDNYSVAQNGDAFTVSPKSDSAIKSEFIVRIQPSGKVTGFSVVEQDGQRSDFNFITFEAKKPAQSNFMFTVPDGVDIDDQR</sequence>
<dbReference type="PANTHER" id="PTHR35869:SF1">
    <property type="entry name" value="OUTER-MEMBRANE LIPOPROTEIN CARRIER PROTEIN"/>
    <property type="match status" value="1"/>
</dbReference>
<evidence type="ECO:0000313" key="11">
    <source>
        <dbReference type="EMBL" id="OCH22236.1"/>
    </source>
</evidence>
<dbReference type="GO" id="GO:0042953">
    <property type="term" value="P:lipoprotein transport"/>
    <property type="evidence" value="ECO:0007669"/>
    <property type="project" value="InterPro"/>
</dbReference>
<dbReference type="Proteomes" id="UP000093523">
    <property type="component" value="Unassembled WGS sequence"/>
</dbReference>
<keyword evidence="5 10" id="KW-0813">Transport</keyword>
<keyword evidence="9 10" id="KW-0143">Chaperone</keyword>
<dbReference type="Pfam" id="PF03548">
    <property type="entry name" value="LolA"/>
    <property type="match status" value="1"/>
</dbReference>
<organism evidence="11 12">
    <name type="scientific">Aliivibrio logei</name>
    <name type="common">Vibrio logei</name>
    <dbReference type="NCBI Taxonomy" id="688"/>
    <lineage>
        <taxon>Bacteria</taxon>
        <taxon>Pseudomonadati</taxon>
        <taxon>Pseudomonadota</taxon>
        <taxon>Gammaproteobacteria</taxon>
        <taxon>Vibrionales</taxon>
        <taxon>Vibrionaceae</taxon>
        <taxon>Aliivibrio</taxon>
    </lineage>
</organism>
<keyword evidence="6 10" id="KW-0732">Signal</keyword>
<comment type="subcellular location">
    <subcellularLocation>
        <location evidence="1 10">Periplasm</location>
    </subcellularLocation>
</comment>
<dbReference type="InterPro" id="IPR018323">
    <property type="entry name" value="OM_lipoprot_carrier_LolA_Pbac"/>
</dbReference>
<evidence type="ECO:0000256" key="8">
    <source>
        <dbReference type="ARBA" id="ARBA00022927"/>
    </source>
</evidence>
<keyword evidence="11" id="KW-0449">Lipoprotein</keyword>
<comment type="subunit">
    <text evidence="3 10">Monomer.</text>
</comment>
<evidence type="ECO:0000256" key="9">
    <source>
        <dbReference type="ARBA" id="ARBA00023186"/>
    </source>
</evidence>
<dbReference type="NCBIfam" id="TIGR00547">
    <property type="entry name" value="lolA"/>
    <property type="match status" value="1"/>
</dbReference>
<dbReference type="GO" id="GO:0044874">
    <property type="term" value="P:lipoprotein localization to outer membrane"/>
    <property type="evidence" value="ECO:0007669"/>
    <property type="project" value="UniProtKB-UniRule"/>
</dbReference>
<evidence type="ECO:0000256" key="1">
    <source>
        <dbReference type="ARBA" id="ARBA00004418"/>
    </source>
</evidence>
<feature type="signal peptide" evidence="10">
    <location>
        <begin position="1"/>
        <end position="17"/>
    </location>
</feature>
<dbReference type="STRING" id="688.A6E04_10355"/>
<keyword evidence="8 10" id="KW-0653">Protein transport</keyword>
<dbReference type="Gene3D" id="2.50.20.10">
    <property type="entry name" value="Lipoprotein localisation LolA/LolB/LppX"/>
    <property type="match status" value="1"/>
</dbReference>
<dbReference type="PANTHER" id="PTHR35869">
    <property type="entry name" value="OUTER-MEMBRANE LIPOPROTEIN CARRIER PROTEIN"/>
    <property type="match status" value="1"/>
</dbReference>
<dbReference type="InterPro" id="IPR029046">
    <property type="entry name" value="LolA/LolB/LppX"/>
</dbReference>
<keyword evidence="7 10" id="KW-0574">Periplasm</keyword>
<reference evidence="11 12" key="1">
    <citation type="submission" date="2016-06" db="EMBL/GenBank/DDBJ databases">
        <authorList>
            <person name="Kjaerup R.B."/>
            <person name="Dalgaard T.S."/>
            <person name="Juul-Madsen H.R."/>
        </authorList>
    </citation>
    <scope>NUCLEOTIDE SEQUENCE [LARGE SCALE GENOMIC DNA]</scope>
    <source>
        <strain evidence="11 12">1S159</strain>
    </source>
</reference>
<dbReference type="InterPro" id="IPR004564">
    <property type="entry name" value="OM_lipoprot_carrier_LolA-like"/>
</dbReference>